<gene>
    <name evidence="4" type="ORF">SAMN06297251_101174</name>
</gene>
<dbReference type="STRING" id="937218.SAMN06297251_101174"/>
<dbReference type="InterPro" id="IPR003719">
    <property type="entry name" value="Phenazine_PhzF-like"/>
</dbReference>
<dbReference type="PANTHER" id="PTHR13774">
    <property type="entry name" value="PHENAZINE BIOSYNTHESIS PROTEIN"/>
    <property type="match status" value="1"/>
</dbReference>
<organism evidence="4 5">
    <name type="scientific">Fulvimarina manganoxydans</name>
    <dbReference type="NCBI Taxonomy" id="937218"/>
    <lineage>
        <taxon>Bacteria</taxon>
        <taxon>Pseudomonadati</taxon>
        <taxon>Pseudomonadota</taxon>
        <taxon>Alphaproteobacteria</taxon>
        <taxon>Hyphomicrobiales</taxon>
        <taxon>Aurantimonadaceae</taxon>
        <taxon>Fulvimarina</taxon>
    </lineage>
</organism>
<protein>
    <submittedName>
        <fullName evidence="4">Phenazine biosynthesis protein PhzF family</fullName>
    </submittedName>
</protein>
<keyword evidence="2" id="KW-0413">Isomerase</keyword>
<dbReference type="EMBL" id="FWXR01000001">
    <property type="protein sequence ID" value="SMC33935.1"/>
    <property type="molecule type" value="Genomic_DNA"/>
</dbReference>
<dbReference type="AlphaFoldDB" id="A0A1W1YCR5"/>
<dbReference type="Pfam" id="PF02567">
    <property type="entry name" value="PhzC-PhzF"/>
    <property type="match status" value="1"/>
</dbReference>
<evidence type="ECO:0000256" key="3">
    <source>
        <dbReference type="PIRSR" id="PIRSR016184-1"/>
    </source>
</evidence>
<keyword evidence="5" id="KW-1185">Reference proteome</keyword>
<comment type="similarity">
    <text evidence="1">Belongs to the PhzF family.</text>
</comment>
<proteinExistence type="inferred from homology"/>
<evidence type="ECO:0000313" key="4">
    <source>
        <dbReference type="EMBL" id="SMC33935.1"/>
    </source>
</evidence>
<evidence type="ECO:0000256" key="2">
    <source>
        <dbReference type="ARBA" id="ARBA00023235"/>
    </source>
</evidence>
<dbReference type="Gene3D" id="3.10.310.10">
    <property type="entry name" value="Diaminopimelate Epimerase, Chain A, domain 1"/>
    <property type="match status" value="2"/>
</dbReference>
<evidence type="ECO:0000256" key="1">
    <source>
        <dbReference type="ARBA" id="ARBA00008270"/>
    </source>
</evidence>
<evidence type="ECO:0000313" key="5">
    <source>
        <dbReference type="Proteomes" id="UP000192656"/>
    </source>
</evidence>
<dbReference type="Proteomes" id="UP000192656">
    <property type="component" value="Unassembled WGS sequence"/>
</dbReference>
<feature type="active site" evidence="3">
    <location>
        <position position="48"/>
    </location>
</feature>
<dbReference type="PANTHER" id="PTHR13774:SF17">
    <property type="entry name" value="PHENAZINE BIOSYNTHESIS-LIKE DOMAIN-CONTAINING PROTEIN"/>
    <property type="match status" value="1"/>
</dbReference>
<accession>A0A1W1YCR5</accession>
<dbReference type="PIRSF" id="PIRSF016184">
    <property type="entry name" value="PhzC_PhzF"/>
    <property type="match status" value="1"/>
</dbReference>
<dbReference type="GO" id="GO:0005737">
    <property type="term" value="C:cytoplasm"/>
    <property type="evidence" value="ECO:0007669"/>
    <property type="project" value="TreeGrafter"/>
</dbReference>
<dbReference type="RefSeq" id="WP_084408006.1">
    <property type="nucleotide sequence ID" value="NZ_FWXR01000001.1"/>
</dbReference>
<dbReference type="GO" id="GO:0016853">
    <property type="term" value="F:isomerase activity"/>
    <property type="evidence" value="ECO:0007669"/>
    <property type="project" value="UniProtKB-KW"/>
</dbReference>
<dbReference type="OrthoDB" id="9788221at2"/>
<dbReference type="SUPFAM" id="SSF54506">
    <property type="entry name" value="Diaminopimelate epimerase-like"/>
    <property type="match status" value="1"/>
</dbReference>
<reference evidence="4 5" key="1">
    <citation type="submission" date="2017-04" db="EMBL/GenBank/DDBJ databases">
        <authorList>
            <person name="Afonso C.L."/>
            <person name="Miller P.J."/>
            <person name="Scott M.A."/>
            <person name="Spackman E."/>
            <person name="Goraichik I."/>
            <person name="Dimitrov K.M."/>
            <person name="Suarez D.L."/>
            <person name="Swayne D.E."/>
        </authorList>
    </citation>
    <scope>NUCLEOTIDE SEQUENCE [LARGE SCALE GENOMIC DNA]</scope>
    <source>
        <strain evidence="4 5">CGMCC 1.10972</strain>
    </source>
</reference>
<dbReference type="NCBIfam" id="TIGR00654">
    <property type="entry name" value="PhzF_family"/>
    <property type="match status" value="1"/>
</dbReference>
<sequence length="278" mass="29685">MSESLPIYQVDAFTDRLFAGNPAAVVPLESWLPDALMQTIAAENNLAETAFFVPAGDGRWDLRWFTPTIEVPLCGHATLATAFVITECLGENAQTLTFGTRQAGDLTVTRNPDGIFSMRFPIRPKGLDRDVEGVAEALGARPREVVEFVAQDDTSYLAVFETAAEVEALRPDMRAVGRLPPRNLIATAPGASGSGLDFVSRMFAPKAGIDEDPVTGSAHCSLVPYWAAVLGKTEFAARQVSERGGDLTCRLEGEIVVISGKAVLYLTGTIRVPAGATA</sequence>
<name>A0A1W1YCR5_9HYPH</name>